<proteinExistence type="predicted"/>
<comment type="caution">
    <text evidence="2">The sequence shown here is derived from an EMBL/GenBank/DDBJ whole genome shotgun (WGS) entry which is preliminary data.</text>
</comment>
<dbReference type="Gene3D" id="2.130.10.30">
    <property type="entry name" value="Regulator of chromosome condensation 1/beta-lactamase-inhibitor protein II"/>
    <property type="match status" value="1"/>
</dbReference>
<dbReference type="PROSITE" id="PS51257">
    <property type="entry name" value="PROKAR_LIPOPROTEIN"/>
    <property type="match status" value="1"/>
</dbReference>
<name>A0A0C2A193_9BACT</name>
<feature type="chain" id="PRO_5002157685" description="Regulator of chromosome condensation (RCC1) repeat protein" evidence="1">
    <location>
        <begin position="31"/>
        <end position="641"/>
    </location>
</feature>
<dbReference type="Proteomes" id="UP000031599">
    <property type="component" value="Unassembled WGS sequence"/>
</dbReference>
<evidence type="ECO:0000256" key="1">
    <source>
        <dbReference type="SAM" id="SignalP"/>
    </source>
</evidence>
<evidence type="ECO:0008006" key="4">
    <source>
        <dbReference type="Google" id="ProtNLM"/>
    </source>
</evidence>
<keyword evidence="1" id="KW-0732">Signal</keyword>
<evidence type="ECO:0000313" key="2">
    <source>
        <dbReference type="EMBL" id="KIG17163.1"/>
    </source>
</evidence>
<dbReference type="EMBL" id="JMCC02000029">
    <property type="protein sequence ID" value="KIG17163.1"/>
    <property type="molecule type" value="Genomic_DNA"/>
</dbReference>
<evidence type="ECO:0000313" key="3">
    <source>
        <dbReference type="Proteomes" id="UP000031599"/>
    </source>
</evidence>
<protein>
    <recommendedName>
        <fullName evidence="4">Regulator of chromosome condensation (RCC1) repeat protein</fullName>
    </recommendedName>
</protein>
<dbReference type="AlphaFoldDB" id="A0A0C2A193"/>
<dbReference type="SUPFAM" id="SSF50985">
    <property type="entry name" value="RCC1/BLIP-II"/>
    <property type="match status" value="1"/>
</dbReference>
<reference evidence="2 3" key="1">
    <citation type="submission" date="2014-12" db="EMBL/GenBank/DDBJ databases">
        <title>Genome assembly of Enhygromyxa salina DSM 15201.</title>
        <authorList>
            <person name="Sharma G."/>
            <person name="Subramanian S."/>
        </authorList>
    </citation>
    <scope>NUCLEOTIDE SEQUENCE [LARGE SCALE GENOMIC DNA]</scope>
    <source>
        <strain evidence="2 3">DSM 15201</strain>
    </source>
</reference>
<accession>A0A0C2A193</accession>
<organism evidence="2 3">
    <name type="scientific">Enhygromyxa salina</name>
    <dbReference type="NCBI Taxonomy" id="215803"/>
    <lineage>
        <taxon>Bacteria</taxon>
        <taxon>Pseudomonadati</taxon>
        <taxon>Myxococcota</taxon>
        <taxon>Polyangia</taxon>
        <taxon>Nannocystales</taxon>
        <taxon>Nannocystaceae</taxon>
        <taxon>Enhygromyxa</taxon>
    </lineage>
</organism>
<gene>
    <name evidence="2" type="ORF">DB30_03760</name>
</gene>
<feature type="signal peptide" evidence="1">
    <location>
        <begin position="1"/>
        <end position="30"/>
    </location>
</feature>
<dbReference type="InterPro" id="IPR009091">
    <property type="entry name" value="RCC1/BLIP-II"/>
</dbReference>
<sequence length="641" mass="68374">MTDARQVVRLRTMRSRSLAFLMSLCACTTASTPGRTASPQRDGSTGAAEAGAATPVGLHHLAGGCVLDDAGSLLCVREWLQPVPGVPKLETLSVWPAGLGHCGLGLDGDLVCVDQPGVALTATLSDGIERVDGDIVLSKTGQRFLAARHVVKGHQKLDLEPLTTLETYDQIIARQTLYSGYSGWFALGAEDSKLIRAWADCGYSERCLNTPSVPLPMLDGLGDIQDAVVIDLGAGCALRAQGRIDCWDAEGKPTVRRHAADGRARQLVASEFEGLGSGICATTKDTIVCEDFASESTHTIRVAGVREVSEYDGRLCAVGDAPGVVCLRTVLRESVPTQVASLPPVRQLTHGNKGWCAVTEAGALVCWGDPFSPHQSKVVGGVQKPGHPYASPTTIIPTGVEGFWMADEGGAWCISREGTTRCEGLDWERDLTENETIFELGLSTLCTISAGRPRCLESEHDGYTPRLRDAAGRQPVTAIGLGSFLETGCLSRGQEVTCWVEFDSADLRHTTLPAPIANLAISNDDQVVFLEDGRVMSRADPDEKFETIPDLRLTDFHPHGSRWTGVTETGVACGVGEDVRHVPWPGARWAECNVSSGCLLDEEGGVYCWGAQSHGETGHGWSPLGLARVPMRPGESIGTVE</sequence>